<evidence type="ECO:0000256" key="11">
    <source>
        <dbReference type="ARBA" id="ARBA00049244"/>
    </source>
</evidence>
<keyword evidence="3" id="KW-0808">Transferase</keyword>
<keyword evidence="5" id="KW-0235">DNA replication</keyword>
<dbReference type="Proteomes" id="UP000182835">
    <property type="component" value="Unassembled WGS sequence"/>
</dbReference>
<evidence type="ECO:0000256" key="4">
    <source>
        <dbReference type="ARBA" id="ARBA00022695"/>
    </source>
</evidence>
<dbReference type="AlphaFoldDB" id="A0A1L8RA51"/>
<dbReference type="Gene3D" id="3.40.50.300">
    <property type="entry name" value="P-loop containing nucleotide triphosphate hydrolases"/>
    <property type="match status" value="1"/>
</dbReference>
<dbReference type="PANTHER" id="PTHR11669:SF0">
    <property type="entry name" value="PROTEIN STICHEL-LIKE 2"/>
    <property type="match status" value="1"/>
</dbReference>
<keyword evidence="9" id="KW-0067">ATP-binding</keyword>
<dbReference type="GO" id="GO:0006261">
    <property type="term" value="P:DNA-templated DNA replication"/>
    <property type="evidence" value="ECO:0007669"/>
    <property type="project" value="TreeGrafter"/>
</dbReference>
<dbReference type="RefSeq" id="WP_071863572.1">
    <property type="nucleotide sequence ID" value="NZ_JBHLVQ010000015.1"/>
</dbReference>
<dbReference type="EMBL" id="JXKG01000001">
    <property type="protein sequence ID" value="OJG16605.1"/>
    <property type="molecule type" value="Genomic_DNA"/>
</dbReference>
<dbReference type="OrthoDB" id="9810148at2"/>
<evidence type="ECO:0000256" key="13">
    <source>
        <dbReference type="SAM" id="MobiDB-lite"/>
    </source>
</evidence>
<keyword evidence="12" id="KW-0175">Coiled coil</keyword>
<dbReference type="Gene3D" id="1.10.8.60">
    <property type="match status" value="1"/>
</dbReference>
<evidence type="ECO:0000256" key="1">
    <source>
        <dbReference type="ARBA" id="ARBA00006360"/>
    </source>
</evidence>
<dbReference type="PRINTS" id="PR00300">
    <property type="entry name" value="CLPPROTEASEA"/>
</dbReference>
<protein>
    <recommendedName>
        <fullName evidence="2">DNA-directed DNA polymerase</fullName>
        <ecNumber evidence="2">2.7.7.7</ecNumber>
    </recommendedName>
</protein>
<dbReference type="SMART" id="SM00382">
    <property type="entry name" value="AAA"/>
    <property type="match status" value="1"/>
</dbReference>
<dbReference type="GO" id="GO:0003677">
    <property type="term" value="F:DNA binding"/>
    <property type="evidence" value="ECO:0007669"/>
    <property type="project" value="InterPro"/>
</dbReference>
<organism evidence="15 16">
    <name type="scientific">Enterococcus canintestini</name>
    <dbReference type="NCBI Taxonomy" id="317010"/>
    <lineage>
        <taxon>Bacteria</taxon>
        <taxon>Bacillati</taxon>
        <taxon>Bacillota</taxon>
        <taxon>Bacilli</taxon>
        <taxon>Lactobacillales</taxon>
        <taxon>Enterococcaceae</taxon>
        <taxon>Enterococcus</taxon>
    </lineage>
</organism>
<evidence type="ECO:0000256" key="3">
    <source>
        <dbReference type="ARBA" id="ARBA00022679"/>
    </source>
</evidence>
<name>A0A1L8RA51_9ENTE</name>
<evidence type="ECO:0000256" key="6">
    <source>
        <dbReference type="ARBA" id="ARBA00022723"/>
    </source>
</evidence>
<reference evidence="15 16" key="1">
    <citation type="submission" date="2014-12" db="EMBL/GenBank/DDBJ databases">
        <title>Draft genome sequences of 29 type strains of Enterococci.</title>
        <authorList>
            <person name="Zhong Z."/>
            <person name="Sun Z."/>
            <person name="Liu W."/>
            <person name="Zhang W."/>
            <person name="Zhang H."/>
        </authorList>
    </citation>
    <scope>NUCLEOTIDE SEQUENCE [LARGE SCALE GENOMIC DNA]</scope>
    <source>
        <strain evidence="15 16">DSM 21207</strain>
    </source>
</reference>
<dbReference type="Gene3D" id="1.20.272.10">
    <property type="match status" value="1"/>
</dbReference>
<evidence type="ECO:0000256" key="10">
    <source>
        <dbReference type="ARBA" id="ARBA00022932"/>
    </source>
</evidence>
<sequence>MAYQALYRVWRSQRFDDVVGQDAITQTLKNAISQQKISHAYLFTGPRGTGKTSAAKIFAKAINCPNSHDGEPCNECENCRAITNGQFDDVIEIDAASNNGVDEIRFLTERANYSPTKGKYKVYIIDEVHMLSTGAFNALLKTLEEPRESLVFILATTEPHKIPATIISRTQRFDFKRIDTSAIVGRMAYILEESNQPYEEQALEIIAQAAEGGMRDALSMLDQAISFADGTITLADVMAVTGSLTYEMMDQLLAQCLNHDAAAALTTLANILAEGKEARRLIENLLVYCRDLLLYQKAPQLLEQKAGHLTAEFKQLAQQLSSQQIFYWIKTLNETQNEVRFTNSPTIYLEVCIVKLAESKQPEANISVIPKEQTAQQLTVAHDETAAVITELKQKVAQLETRLKQLQVADNQITVAPKKTTDHTPKQKQNNLRVPRNQVFTILKAATKENLHQTQNVWEDLLASLPITKKAVLRQGQVRAASPAGLVITFDYEIICQKAIDDEEMSQLVGTNLSKMIPNYAPTPVYLTSASWQDLRREFVTAQKNGSLLAEDSNEKNEQEEAQPTASSTDSKVEKTKNSVSDLAEAGIEDDDLLNHLPPEEMPLEDPAQKAVALFGEDVVKVIDD</sequence>
<evidence type="ECO:0000256" key="8">
    <source>
        <dbReference type="ARBA" id="ARBA00022833"/>
    </source>
</evidence>
<dbReference type="Pfam" id="PF22608">
    <property type="entry name" value="DNAX_ATPase_lid"/>
    <property type="match status" value="1"/>
</dbReference>
<dbReference type="InterPro" id="IPR003593">
    <property type="entry name" value="AAA+_ATPase"/>
</dbReference>
<gene>
    <name evidence="15" type="ORF">RU96_GL000072</name>
</gene>
<keyword evidence="7" id="KW-0547">Nucleotide-binding</keyword>
<dbReference type="NCBIfam" id="TIGR02397">
    <property type="entry name" value="dnaX_nterm"/>
    <property type="match status" value="1"/>
</dbReference>
<feature type="coiled-coil region" evidence="12">
    <location>
        <begin position="382"/>
        <end position="409"/>
    </location>
</feature>
<dbReference type="GO" id="GO:0046872">
    <property type="term" value="F:metal ion binding"/>
    <property type="evidence" value="ECO:0007669"/>
    <property type="project" value="UniProtKB-KW"/>
</dbReference>
<keyword evidence="8" id="KW-0862">Zinc</keyword>
<evidence type="ECO:0000256" key="12">
    <source>
        <dbReference type="SAM" id="Coils"/>
    </source>
</evidence>
<comment type="caution">
    <text evidence="15">The sequence shown here is derived from an EMBL/GenBank/DDBJ whole genome shotgun (WGS) entry which is preliminary data.</text>
</comment>
<comment type="similarity">
    <text evidence="1">Belongs to the DnaX/STICHEL family.</text>
</comment>
<dbReference type="GO" id="GO:0005524">
    <property type="term" value="F:ATP binding"/>
    <property type="evidence" value="ECO:0007669"/>
    <property type="project" value="UniProtKB-KW"/>
</dbReference>
<feature type="region of interest" description="Disordered" evidence="13">
    <location>
        <begin position="548"/>
        <end position="606"/>
    </location>
</feature>
<dbReference type="Pfam" id="PF12169">
    <property type="entry name" value="DNA_pol3_gamma3"/>
    <property type="match status" value="1"/>
</dbReference>
<keyword evidence="10" id="KW-0239">DNA-directed DNA polymerase</keyword>
<dbReference type="NCBIfam" id="NF004046">
    <property type="entry name" value="PRK05563.1"/>
    <property type="match status" value="1"/>
</dbReference>
<evidence type="ECO:0000313" key="15">
    <source>
        <dbReference type="EMBL" id="OJG16605.1"/>
    </source>
</evidence>
<dbReference type="STRING" id="317010.RU96_GL000072"/>
<evidence type="ECO:0000256" key="2">
    <source>
        <dbReference type="ARBA" id="ARBA00012417"/>
    </source>
</evidence>
<dbReference type="InterPro" id="IPR027417">
    <property type="entry name" value="P-loop_NTPase"/>
</dbReference>
<dbReference type="EC" id="2.7.7.7" evidence="2"/>
<dbReference type="InterPro" id="IPR050238">
    <property type="entry name" value="DNA_Rep/Repair_Clamp_Loader"/>
</dbReference>
<proteinExistence type="inferred from homology"/>
<dbReference type="InterPro" id="IPR008921">
    <property type="entry name" value="DNA_pol3_clamp-load_cplx_C"/>
</dbReference>
<dbReference type="InterPro" id="IPR045085">
    <property type="entry name" value="HLD_clamp_pol_III_gamma_tau"/>
</dbReference>
<dbReference type="CDD" id="cd00009">
    <property type="entry name" value="AAA"/>
    <property type="match status" value="1"/>
</dbReference>
<dbReference type="PANTHER" id="PTHR11669">
    <property type="entry name" value="REPLICATION FACTOR C / DNA POLYMERASE III GAMMA-TAU SUBUNIT"/>
    <property type="match status" value="1"/>
</dbReference>
<dbReference type="SUPFAM" id="SSF48019">
    <property type="entry name" value="post-AAA+ oligomerization domain-like"/>
    <property type="match status" value="1"/>
</dbReference>
<dbReference type="InterPro" id="IPR001270">
    <property type="entry name" value="ClpA/B"/>
</dbReference>
<keyword evidence="4" id="KW-0548">Nucleotidyltransferase</keyword>
<feature type="domain" description="AAA+ ATPase" evidence="14">
    <location>
        <begin position="37"/>
        <end position="179"/>
    </location>
</feature>
<dbReference type="SUPFAM" id="SSF52540">
    <property type="entry name" value="P-loop containing nucleoside triphosphate hydrolases"/>
    <property type="match status" value="1"/>
</dbReference>
<evidence type="ECO:0000256" key="7">
    <source>
        <dbReference type="ARBA" id="ARBA00022741"/>
    </source>
</evidence>
<comment type="catalytic activity">
    <reaction evidence="11">
        <text>DNA(n) + a 2'-deoxyribonucleoside 5'-triphosphate = DNA(n+1) + diphosphate</text>
        <dbReference type="Rhea" id="RHEA:22508"/>
        <dbReference type="Rhea" id="RHEA-COMP:17339"/>
        <dbReference type="Rhea" id="RHEA-COMP:17340"/>
        <dbReference type="ChEBI" id="CHEBI:33019"/>
        <dbReference type="ChEBI" id="CHEBI:61560"/>
        <dbReference type="ChEBI" id="CHEBI:173112"/>
        <dbReference type="EC" id="2.7.7.7"/>
    </reaction>
</comment>
<dbReference type="GO" id="GO:0003887">
    <property type="term" value="F:DNA-directed DNA polymerase activity"/>
    <property type="evidence" value="ECO:0007669"/>
    <property type="project" value="UniProtKB-KW"/>
</dbReference>
<dbReference type="InterPro" id="IPR012763">
    <property type="entry name" value="DNA_pol_III_sug/sutau_N"/>
</dbReference>
<dbReference type="GO" id="GO:0009360">
    <property type="term" value="C:DNA polymerase III complex"/>
    <property type="evidence" value="ECO:0007669"/>
    <property type="project" value="InterPro"/>
</dbReference>
<evidence type="ECO:0000259" key="14">
    <source>
        <dbReference type="SMART" id="SM00382"/>
    </source>
</evidence>
<dbReference type="CDD" id="cd18137">
    <property type="entry name" value="HLD_clamp_pol_III_gamma_tau"/>
    <property type="match status" value="1"/>
</dbReference>
<dbReference type="Pfam" id="PF13177">
    <property type="entry name" value="DNA_pol3_delta2"/>
    <property type="match status" value="1"/>
</dbReference>
<evidence type="ECO:0000256" key="5">
    <source>
        <dbReference type="ARBA" id="ARBA00022705"/>
    </source>
</evidence>
<dbReference type="InterPro" id="IPR022754">
    <property type="entry name" value="DNA_pol_III_gamma-3"/>
</dbReference>
<keyword evidence="6" id="KW-0479">Metal-binding</keyword>
<dbReference type="FunFam" id="1.10.8.60:FF:000013">
    <property type="entry name" value="DNA polymerase III subunit gamma/tau"/>
    <property type="match status" value="1"/>
</dbReference>
<evidence type="ECO:0000256" key="9">
    <source>
        <dbReference type="ARBA" id="ARBA00022840"/>
    </source>
</evidence>
<dbReference type="FunFam" id="3.40.50.300:FF:000014">
    <property type="entry name" value="DNA polymerase III subunit gamma/tau"/>
    <property type="match status" value="1"/>
</dbReference>
<evidence type="ECO:0000313" key="16">
    <source>
        <dbReference type="Proteomes" id="UP000182835"/>
    </source>
</evidence>
<accession>A0A1L8RA51</accession>